<evidence type="ECO:0000313" key="2">
    <source>
        <dbReference type="EMBL" id="OKY78653.1"/>
    </source>
</evidence>
<dbReference type="AlphaFoldDB" id="A0A1Q6DWC9"/>
<gene>
    <name evidence="2" type="ORF">BTN85_1150</name>
</gene>
<evidence type="ECO:0000259" key="1">
    <source>
        <dbReference type="Pfam" id="PF12323"/>
    </source>
</evidence>
<organism evidence="2 3">
    <name type="scientific">Methanohalarchaeum thermophilum</name>
    <dbReference type="NCBI Taxonomy" id="1903181"/>
    <lineage>
        <taxon>Archaea</taxon>
        <taxon>Methanobacteriati</taxon>
        <taxon>Methanobacteriota</taxon>
        <taxon>Methanonatronarchaeia</taxon>
        <taxon>Methanonatronarchaeales</taxon>
        <taxon>Methanonatronarchaeaceae</taxon>
        <taxon>Candidatus Methanohalarchaeum</taxon>
    </lineage>
</organism>
<evidence type="ECO:0000313" key="3">
    <source>
        <dbReference type="Proteomes" id="UP000185744"/>
    </source>
</evidence>
<dbReference type="InterPro" id="IPR021027">
    <property type="entry name" value="Transposase_put_HTH"/>
</dbReference>
<dbReference type="InParanoid" id="A0A1Q6DWC9"/>
<accession>A0A1Q6DWC9</accession>
<name>A0A1Q6DWC9_METT1</name>
<keyword evidence="3" id="KW-1185">Reference proteome</keyword>
<comment type="caution">
    <text evidence="2">The sequence shown here is derived from an EMBL/GenBank/DDBJ whole genome shotgun (WGS) entry which is preliminary data.</text>
</comment>
<feature type="domain" description="Transposase putative helix-turn-helix" evidence="1">
    <location>
        <begin position="1"/>
        <end position="45"/>
    </location>
</feature>
<proteinExistence type="predicted"/>
<dbReference type="Proteomes" id="UP000185744">
    <property type="component" value="Unassembled WGS sequence"/>
</dbReference>
<dbReference type="EMBL" id="MSDW01000001">
    <property type="protein sequence ID" value="OKY78653.1"/>
    <property type="molecule type" value="Genomic_DNA"/>
</dbReference>
<dbReference type="Pfam" id="PF12323">
    <property type="entry name" value="HTH_OrfB_IS605"/>
    <property type="match status" value="1"/>
</dbReference>
<protein>
    <submittedName>
        <fullName evidence="2">IS605 OrfB-like transposable element containing HTH domain</fullName>
    </submittedName>
</protein>
<sequence>MQLTQKIKIELTEEQEEVLTSLSEICRLLYDFSLKERIENWKENKDKSKEERNYITYTDQ</sequence>
<reference evidence="2" key="1">
    <citation type="submission" date="2016-12" db="EMBL/GenBank/DDBJ databases">
        <title>Discovery of methanogenic haloarchaea.</title>
        <authorList>
            <person name="Sorokin D.Y."/>
            <person name="Makarova K.S."/>
            <person name="Abbas B."/>
            <person name="Ferrer M."/>
            <person name="Golyshin P.N."/>
        </authorList>
    </citation>
    <scope>NUCLEOTIDE SEQUENCE [LARGE SCALE GENOMIC DNA]</scope>
    <source>
        <strain evidence="2">HMET1</strain>
    </source>
</reference>